<protein>
    <submittedName>
        <fullName evidence="1">Uncharacterized protein</fullName>
    </submittedName>
</protein>
<sequence>MYNVKNYKICTYTRLTSRMLDVKKKSNKNTKEYAKS</sequence>
<name>A0A2P2KLV6_RHIMU</name>
<evidence type="ECO:0000313" key="1">
    <source>
        <dbReference type="EMBL" id="MBX06685.1"/>
    </source>
</evidence>
<dbReference type="AlphaFoldDB" id="A0A2P2KLV6"/>
<dbReference type="EMBL" id="GGEC01026201">
    <property type="protein sequence ID" value="MBX06685.1"/>
    <property type="molecule type" value="Transcribed_RNA"/>
</dbReference>
<accession>A0A2P2KLV6</accession>
<proteinExistence type="predicted"/>
<reference evidence="1" key="1">
    <citation type="submission" date="2018-02" db="EMBL/GenBank/DDBJ databases">
        <title>Rhizophora mucronata_Transcriptome.</title>
        <authorList>
            <person name="Meera S.P."/>
            <person name="Sreeshan A."/>
            <person name="Augustine A."/>
        </authorList>
    </citation>
    <scope>NUCLEOTIDE SEQUENCE</scope>
    <source>
        <tissue evidence="1">Leaf</tissue>
    </source>
</reference>
<organism evidence="1">
    <name type="scientific">Rhizophora mucronata</name>
    <name type="common">Asiatic mangrove</name>
    <dbReference type="NCBI Taxonomy" id="61149"/>
    <lineage>
        <taxon>Eukaryota</taxon>
        <taxon>Viridiplantae</taxon>
        <taxon>Streptophyta</taxon>
        <taxon>Embryophyta</taxon>
        <taxon>Tracheophyta</taxon>
        <taxon>Spermatophyta</taxon>
        <taxon>Magnoliopsida</taxon>
        <taxon>eudicotyledons</taxon>
        <taxon>Gunneridae</taxon>
        <taxon>Pentapetalae</taxon>
        <taxon>rosids</taxon>
        <taxon>fabids</taxon>
        <taxon>Malpighiales</taxon>
        <taxon>Rhizophoraceae</taxon>
        <taxon>Rhizophora</taxon>
    </lineage>
</organism>